<dbReference type="NCBIfam" id="TIGR04056">
    <property type="entry name" value="OMP_RagA_SusC"/>
    <property type="match status" value="1"/>
</dbReference>
<dbReference type="Gene3D" id="2.170.130.10">
    <property type="entry name" value="TonB-dependent receptor, plug domain"/>
    <property type="match status" value="1"/>
</dbReference>
<dbReference type="InterPro" id="IPR037066">
    <property type="entry name" value="Plug_dom_sf"/>
</dbReference>
<keyword evidence="4 7" id="KW-0812">Transmembrane</keyword>
<dbReference type="GO" id="GO:0009279">
    <property type="term" value="C:cell outer membrane"/>
    <property type="evidence" value="ECO:0007669"/>
    <property type="project" value="UniProtKB-SubCell"/>
</dbReference>
<evidence type="ECO:0000256" key="2">
    <source>
        <dbReference type="ARBA" id="ARBA00022448"/>
    </source>
</evidence>
<dbReference type="InterPro" id="IPR008969">
    <property type="entry name" value="CarboxyPept-like_regulatory"/>
</dbReference>
<dbReference type="InterPro" id="IPR023996">
    <property type="entry name" value="TonB-dep_OMP_SusC/RagA"/>
</dbReference>
<keyword evidence="3 7" id="KW-1134">Transmembrane beta strand</keyword>
<dbReference type="InterPro" id="IPR012910">
    <property type="entry name" value="Plug_dom"/>
</dbReference>
<evidence type="ECO:0000256" key="4">
    <source>
        <dbReference type="ARBA" id="ARBA00022692"/>
    </source>
</evidence>
<evidence type="ECO:0000256" key="8">
    <source>
        <dbReference type="SAM" id="SignalP"/>
    </source>
</evidence>
<evidence type="ECO:0000256" key="5">
    <source>
        <dbReference type="ARBA" id="ARBA00023136"/>
    </source>
</evidence>
<dbReference type="EMBL" id="QRJR01000023">
    <property type="protein sequence ID" value="RHH42253.1"/>
    <property type="molecule type" value="Genomic_DNA"/>
</dbReference>
<dbReference type="PROSITE" id="PS52016">
    <property type="entry name" value="TONB_DEPENDENT_REC_3"/>
    <property type="match status" value="1"/>
</dbReference>
<dbReference type="NCBIfam" id="TIGR04057">
    <property type="entry name" value="SusC_RagA_signa"/>
    <property type="match status" value="1"/>
</dbReference>
<dbReference type="Pfam" id="PF13715">
    <property type="entry name" value="CarbopepD_reg_2"/>
    <property type="match status" value="1"/>
</dbReference>
<dbReference type="SUPFAM" id="SSF49464">
    <property type="entry name" value="Carboxypeptidase regulatory domain-like"/>
    <property type="match status" value="1"/>
</dbReference>
<sequence>MKTIYSICARTGFFFTFLLLTTSLMAQNIQVKGLVKDPAGEAIIGASVVVKGTTNGSITDLDGKFSLSDVPSGATITVSYIGYISQEKKASATPMEFILKEDTKTLDEIVVVGYGTTKKSSISGAVASVKADELPTAASASVGSMLRGRSSGMNITQNSANPGGSMNISIRGGLSGQSPLIVIDGVPQLSTKTVTAGTAYSGGEKDNALINLNPNDIETIDILKDASAAAIYGSDASGGVILITTKRGKTGKPDISYSGSVAFQYIKDAPDFLNARDFMIEQNKVFDELGRGDEKKYTDGQIANFVGDGTDWMDEVTRVGVVNEHNLSVSAGTDATKYLFSLSYYDHQGIAKNNSMNRITGRLNVDQTINRMLKAGINSTFSQIKYHDVPLGDARNDNSALIYSAMTFIPTVPVRDEEGKYSVNPIRDVYPNPVSLLDITDQTVSRDLFVSGYLEFRPIKDLLIKATVGFDMKDVQADQYIPTTTKKGYSVDGQASKQNAKSQMNLFNVIANYTKVFNEIHDVNLMAGFEYKKSSWEGMGIVASQFPYDGSLMNNIGTSEQEKPTISSYKGASEMASFLARLNYSLASKYILTVNLRVDGSSNFSKEHQWGAFPGVSAAWRMNEENWLKNIGWLSNLKLRAGVGQTGNAGNLTGINTYYKVSQGAFAPNGSLVNGMAISKLGNDKLKWETLTDYNFGIDFGFFNNRLSGSVDLYQRLRKDVILEKNLMSYQEVKTIDYNSATVYRARGIDIGIHSVNFDNKNFGWTTDINFSYYRNHTTKRDPDFIPAVYQDYVERWDNIYGYRTNGLIQMDRTYNHLQKSGAGAILYQDLNGYQLDEKGEKMRDSEGRYIRTTGGDGVLDEADMVVLANSTPIPFSINNTFRWKNWDANIYLYGSLNGWKVNDIKLQSIYGIEDITYGVNVLDEVKNRWSPANPMGTLPGVAEASSGVDPKKSDFFLEKAWYLRLDNVSIGYTFPAQWFKNKIRSVRLYAAGRNLAVFTPYKGMDPETGNGIGAYPNQSSFAIGLDVKF</sequence>
<reference evidence="10 11" key="1">
    <citation type="submission" date="2018-08" db="EMBL/GenBank/DDBJ databases">
        <title>A genome reference for cultivated species of the human gut microbiota.</title>
        <authorList>
            <person name="Zou Y."/>
            <person name="Xue W."/>
            <person name="Luo G."/>
        </authorList>
    </citation>
    <scope>NUCLEOTIDE SEQUENCE [LARGE SCALE GENOMIC DNA]</scope>
    <source>
        <strain evidence="10 11">AM17-48</strain>
    </source>
</reference>
<evidence type="ECO:0000256" key="7">
    <source>
        <dbReference type="PROSITE-ProRule" id="PRU01360"/>
    </source>
</evidence>
<protein>
    <submittedName>
        <fullName evidence="10">TonB-dependent receptor</fullName>
    </submittedName>
</protein>
<keyword evidence="5 7" id="KW-0472">Membrane</keyword>
<organism evidence="10 11">
    <name type="scientific">Bacteroides ovatus</name>
    <dbReference type="NCBI Taxonomy" id="28116"/>
    <lineage>
        <taxon>Bacteria</taxon>
        <taxon>Pseudomonadati</taxon>
        <taxon>Bacteroidota</taxon>
        <taxon>Bacteroidia</taxon>
        <taxon>Bacteroidales</taxon>
        <taxon>Bacteroidaceae</taxon>
        <taxon>Bacteroides</taxon>
    </lineage>
</organism>
<keyword evidence="10" id="KW-0675">Receptor</keyword>
<accession>A0A3E5HML9</accession>
<keyword evidence="6 7" id="KW-0998">Cell outer membrane</keyword>
<name>A0A3E5HML9_BACOV</name>
<dbReference type="AlphaFoldDB" id="A0A3E5HML9"/>
<dbReference type="Pfam" id="PF07715">
    <property type="entry name" value="Plug"/>
    <property type="match status" value="1"/>
</dbReference>
<evidence type="ECO:0000313" key="10">
    <source>
        <dbReference type="EMBL" id="RHH42253.1"/>
    </source>
</evidence>
<gene>
    <name evidence="10" type="ORF">DW206_19160</name>
</gene>
<evidence type="ECO:0000256" key="3">
    <source>
        <dbReference type="ARBA" id="ARBA00022452"/>
    </source>
</evidence>
<dbReference type="Gene3D" id="2.40.170.20">
    <property type="entry name" value="TonB-dependent receptor, beta-barrel domain"/>
    <property type="match status" value="1"/>
</dbReference>
<comment type="subcellular location">
    <subcellularLocation>
        <location evidence="1 7">Cell outer membrane</location>
        <topology evidence="1 7">Multi-pass membrane protein</topology>
    </subcellularLocation>
</comment>
<feature type="chain" id="PRO_5030076195" evidence="8">
    <location>
        <begin position="27"/>
        <end position="1030"/>
    </location>
</feature>
<dbReference type="Proteomes" id="UP000283329">
    <property type="component" value="Unassembled WGS sequence"/>
</dbReference>
<keyword evidence="2 7" id="KW-0813">Transport</keyword>
<feature type="domain" description="TonB-dependent receptor plug" evidence="9">
    <location>
        <begin position="119"/>
        <end position="240"/>
    </location>
</feature>
<proteinExistence type="inferred from homology"/>
<evidence type="ECO:0000256" key="6">
    <source>
        <dbReference type="ARBA" id="ARBA00023237"/>
    </source>
</evidence>
<comment type="similarity">
    <text evidence="7">Belongs to the TonB-dependent receptor family.</text>
</comment>
<dbReference type="InterPro" id="IPR036942">
    <property type="entry name" value="Beta-barrel_TonB_sf"/>
</dbReference>
<evidence type="ECO:0000259" key="9">
    <source>
        <dbReference type="Pfam" id="PF07715"/>
    </source>
</evidence>
<dbReference type="InterPro" id="IPR039426">
    <property type="entry name" value="TonB-dep_rcpt-like"/>
</dbReference>
<dbReference type="SUPFAM" id="SSF56935">
    <property type="entry name" value="Porins"/>
    <property type="match status" value="1"/>
</dbReference>
<dbReference type="RefSeq" id="WP_115484732.1">
    <property type="nucleotide sequence ID" value="NZ_BAABYV010000001.1"/>
</dbReference>
<comment type="caution">
    <text evidence="10">The sequence shown here is derived from an EMBL/GenBank/DDBJ whole genome shotgun (WGS) entry which is preliminary data.</text>
</comment>
<evidence type="ECO:0000256" key="1">
    <source>
        <dbReference type="ARBA" id="ARBA00004571"/>
    </source>
</evidence>
<keyword evidence="8" id="KW-0732">Signal</keyword>
<dbReference type="InterPro" id="IPR023997">
    <property type="entry name" value="TonB-dep_OMP_SusC/RagA_CS"/>
</dbReference>
<feature type="signal peptide" evidence="8">
    <location>
        <begin position="1"/>
        <end position="26"/>
    </location>
</feature>
<evidence type="ECO:0000313" key="11">
    <source>
        <dbReference type="Proteomes" id="UP000283329"/>
    </source>
</evidence>
<dbReference type="Gene3D" id="2.60.40.1120">
    <property type="entry name" value="Carboxypeptidase-like, regulatory domain"/>
    <property type="match status" value="1"/>
</dbReference>